<sequence length="185" mass="20612">SMLEVTNTSSLDEAHITKYSLLNTALPKSELFTGVECASGDHGDNQTQTENEKEAIGDWKTKSSKESDDLLVLDPSDKVVFSAADCAKQIIEVKNMYSYPAMWALKTNAKTRLKADPMYGVLPPKAAITVDLEVTELPDDLSIDTDRVTLDYVIGDFTTTHFTPSLFNDLGHYREKKKLQILYTI</sequence>
<dbReference type="InterPro" id="IPR000535">
    <property type="entry name" value="MSP_dom"/>
</dbReference>
<dbReference type="Proteomes" id="UP001608902">
    <property type="component" value="Unassembled WGS sequence"/>
</dbReference>
<reference evidence="3 4" key="1">
    <citation type="submission" date="2024-08" db="EMBL/GenBank/DDBJ databases">
        <title>Gnathostoma spinigerum genome.</title>
        <authorList>
            <person name="Gonzalez-Bertolin B."/>
            <person name="Monzon S."/>
            <person name="Zaballos A."/>
            <person name="Jimenez P."/>
            <person name="Dekumyoy P."/>
            <person name="Varona S."/>
            <person name="Cuesta I."/>
            <person name="Sumanam S."/>
            <person name="Adisakwattana P."/>
            <person name="Gasser R.B."/>
            <person name="Hernandez-Gonzalez A."/>
            <person name="Young N.D."/>
            <person name="Perteguer M.J."/>
        </authorList>
    </citation>
    <scope>NUCLEOTIDE SEQUENCE [LARGE SCALE GENOMIC DNA]</scope>
    <source>
        <strain evidence="3">AL3</strain>
        <tissue evidence="3">Liver</tissue>
    </source>
</reference>
<dbReference type="InterPro" id="IPR013783">
    <property type="entry name" value="Ig-like_fold"/>
</dbReference>
<keyword evidence="1" id="KW-0206">Cytoskeleton</keyword>
<comment type="function">
    <text evidence="1">Central component in molecular interactions underlying sperm crawling. Forms an extensive filament system that extends from sperm villipoda, along the leading edge of the pseudopod.</text>
</comment>
<dbReference type="AlphaFoldDB" id="A0ABD6F1M8"/>
<evidence type="ECO:0000256" key="1">
    <source>
        <dbReference type="RuleBase" id="RU003425"/>
    </source>
</evidence>
<name>A0ABD6F1M8_9BILA</name>
<proteinExistence type="predicted"/>
<dbReference type="EMBL" id="JBGFUD010011311">
    <property type="protein sequence ID" value="MFH4983167.1"/>
    <property type="molecule type" value="Genomic_DNA"/>
</dbReference>
<dbReference type="SUPFAM" id="SSF49354">
    <property type="entry name" value="PapD-like"/>
    <property type="match status" value="1"/>
</dbReference>
<feature type="non-terminal residue" evidence="3">
    <location>
        <position position="1"/>
    </location>
</feature>
<feature type="domain" description="MSP" evidence="2">
    <location>
        <begin position="70"/>
        <end position="184"/>
    </location>
</feature>
<dbReference type="PROSITE" id="PS50202">
    <property type="entry name" value="MSP"/>
    <property type="match status" value="1"/>
</dbReference>
<evidence type="ECO:0000313" key="3">
    <source>
        <dbReference type="EMBL" id="MFH4983167.1"/>
    </source>
</evidence>
<gene>
    <name evidence="3" type="ORF">AB6A40_009876</name>
</gene>
<comment type="caution">
    <text evidence="3">The sequence shown here is derived from an EMBL/GenBank/DDBJ whole genome shotgun (WGS) entry which is preliminary data.</text>
</comment>
<keyword evidence="4" id="KW-1185">Reference proteome</keyword>
<evidence type="ECO:0000313" key="4">
    <source>
        <dbReference type="Proteomes" id="UP001608902"/>
    </source>
</evidence>
<organism evidence="3 4">
    <name type="scientific">Gnathostoma spinigerum</name>
    <dbReference type="NCBI Taxonomy" id="75299"/>
    <lineage>
        <taxon>Eukaryota</taxon>
        <taxon>Metazoa</taxon>
        <taxon>Ecdysozoa</taxon>
        <taxon>Nematoda</taxon>
        <taxon>Chromadorea</taxon>
        <taxon>Rhabditida</taxon>
        <taxon>Spirurina</taxon>
        <taxon>Gnathostomatomorpha</taxon>
        <taxon>Gnathostomatoidea</taxon>
        <taxon>Gnathostomatidae</taxon>
        <taxon>Gnathostoma</taxon>
    </lineage>
</organism>
<keyword evidence="1" id="KW-0963">Cytoplasm</keyword>
<dbReference type="InterPro" id="IPR008962">
    <property type="entry name" value="PapD-like_sf"/>
</dbReference>
<protein>
    <recommendedName>
        <fullName evidence="1">Major sperm protein</fullName>
    </recommendedName>
</protein>
<evidence type="ECO:0000259" key="2">
    <source>
        <dbReference type="PROSITE" id="PS50202"/>
    </source>
</evidence>
<accession>A0ABD6F1M8</accession>
<dbReference type="Pfam" id="PF00635">
    <property type="entry name" value="Motile_Sperm"/>
    <property type="match status" value="1"/>
</dbReference>
<dbReference type="Gene3D" id="2.60.40.10">
    <property type="entry name" value="Immunoglobulins"/>
    <property type="match status" value="1"/>
</dbReference>